<dbReference type="InterPro" id="IPR035073">
    <property type="entry name" value="At2g17340_3_helix_bundle"/>
</dbReference>
<dbReference type="GO" id="GO:0015937">
    <property type="term" value="P:coenzyme A biosynthetic process"/>
    <property type="evidence" value="ECO:0007669"/>
    <property type="project" value="InterPro"/>
</dbReference>
<evidence type="ECO:0000256" key="8">
    <source>
        <dbReference type="ARBA" id="ARBA00023074"/>
    </source>
</evidence>
<evidence type="ECO:0000256" key="4">
    <source>
        <dbReference type="ARBA" id="ARBA00019490"/>
    </source>
</evidence>
<comment type="cofactor">
    <cofactor evidence="2">
        <name>Ni(2+)</name>
        <dbReference type="ChEBI" id="CHEBI:49786"/>
    </cofactor>
</comment>
<evidence type="ECO:0000259" key="14">
    <source>
        <dbReference type="Pfam" id="PF01937"/>
    </source>
</evidence>
<dbReference type="GO" id="GO:0016787">
    <property type="term" value="F:hydrolase activity"/>
    <property type="evidence" value="ECO:0007669"/>
    <property type="project" value="UniProtKB-KW"/>
</dbReference>
<evidence type="ECO:0000256" key="10">
    <source>
        <dbReference type="ARBA" id="ARBA00029347"/>
    </source>
</evidence>
<comment type="caution">
    <text evidence="15">The sequence shown here is derived from an EMBL/GenBank/DDBJ whole genome shotgun (WGS) entry which is preliminary data.</text>
</comment>
<keyword evidence="6" id="KW-0479">Metal-binding</keyword>
<dbReference type="InterPro" id="IPR004567">
    <property type="entry name" value="Type_II_PanK"/>
</dbReference>
<proteinExistence type="predicted"/>
<dbReference type="PANTHER" id="PTHR12280">
    <property type="entry name" value="PANTOTHENATE KINASE"/>
    <property type="match status" value="1"/>
</dbReference>
<dbReference type="GO" id="GO:0046872">
    <property type="term" value="F:metal ion binding"/>
    <property type="evidence" value="ECO:0007669"/>
    <property type="project" value="UniProtKB-KW"/>
</dbReference>
<comment type="subunit">
    <text evidence="3">Homodimer. Interacts with PKM.</text>
</comment>
<dbReference type="OrthoDB" id="498611at2759"/>
<evidence type="ECO:0000313" key="15">
    <source>
        <dbReference type="EMBL" id="CAD6187556.1"/>
    </source>
</evidence>
<keyword evidence="9" id="KW-0464">Manganese</keyword>
<evidence type="ECO:0000256" key="13">
    <source>
        <dbReference type="SAM" id="SignalP"/>
    </source>
</evidence>
<organism evidence="15 16">
    <name type="scientific">Caenorhabditis auriculariae</name>
    <dbReference type="NCBI Taxonomy" id="2777116"/>
    <lineage>
        <taxon>Eukaryota</taxon>
        <taxon>Metazoa</taxon>
        <taxon>Ecdysozoa</taxon>
        <taxon>Nematoda</taxon>
        <taxon>Chromadorea</taxon>
        <taxon>Rhabditida</taxon>
        <taxon>Rhabditina</taxon>
        <taxon>Rhabditomorpha</taxon>
        <taxon>Rhabditoidea</taxon>
        <taxon>Rhabditidae</taxon>
        <taxon>Peloderinae</taxon>
        <taxon>Caenorhabditis</taxon>
    </lineage>
</organism>
<feature type="domain" description="Damage-control phosphatase ARMT1-like metal-binding" evidence="14">
    <location>
        <begin position="74"/>
        <end position="356"/>
    </location>
</feature>
<evidence type="ECO:0000256" key="12">
    <source>
        <dbReference type="ARBA" id="ARBA00046055"/>
    </source>
</evidence>
<sequence>MSFGLWNWIALDLRLSSSPLLADPKNYVPDEVDLNADPEALKIWLSIMEDSIKKVAEMAISSQRFSMTASERASLFRKNFLAKIHLLREKPFAYGSANIRNLLDLREQILNEHGFDDAYSLQKEMENSAAVRSYTNVIANISKIQDFEQKWILLSRGMLAGNVFDWGAEKVIQLMQRAGGLSFDEALQEIEERPWLHDGLDKFLSNLSNANYKCAVIFVDNSGADFVLGILPFARELASFGIKVIVVSNLYPALNDLTYTEMLGIVSSIRAIDPVVDKHIENGQLLFTHHGQGSPCLDFRRIHSDLNELVIFEKVDLVIIEGMGRSLHTNFSAKFTCDSLKVAVIKTQWLADRLNGKLFSVVFKLDEGCVQED</sequence>
<keyword evidence="5" id="KW-0533">Nickel</keyword>
<gene>
    <name evidence="15" type="ORF">CAUJ_LOCUS3475</name>
</gene>
<dbReference type="GO" id="GO:0005634">
    <property type="term" value="C:nucleus"/>
    <property type="evidence" value="ECO:0007669"/>
    <property type="project" value="TreeGrafter"/>
</dbReference>
<dbReference type="InterPro" id="IPR036075">
    <property type="entry name" value="ARMT-1-like_metal-bd_sf"/>
</dbReference>
<evidence type="ECO:0000256" key="6">
    <source>
        <dbReference type="ARBA" id="ARBA00022723"/>
    </source>
</evidence>
<keyword evidence="16" id="KW-1185">Reference proteome</keyword>
<dbReference type="AlphaFoldDB" id="A0A8S1GUZ7"/>
<dbReference type="PANTHER" id="PTHR12280:SF35">
    <property type="entry name" value="4'-PHOSPHOPANTETHEINE PHOSPHATASE"/>
    <property type="match status" value="1"/>
</dbReference>
<protein>
    <recommendedName>
        <fullName evidence="4">4'-phosphopantetheine phosphatase</fullName>
    </recommendedName>
    <alternativeName>
        <fullName evidence="11">Inactive pantothenic acid kinase 4</fullName>
    </alternativeName>
</protein>
<accession>A0A8S1GUZ7</accession>
<dbReference type="Gene3D" id="3.40.50.10880">
    <property type="entry name" value="Uncharacterised protein PF01937, DUF89, domain 3"/>
    <property type="match status" value="1"/>
</dbReference>
<evidence type="ECO:0000256" key="7">
    <source>
        <dbReference type="ARBA" id="ARBA00022801"/>
    </source>
</evidence>
<dbReference type="GO" id="GO:0004594">
    <property type="term" value="F:pantothenate kinase activity"/>
    <property type="evidence" value="ECO:0007669"/>
    <property type="project" value="TreeGrafter"/>
</dbReference>
<reference evidence="15" key="1">
    <citation type="submission" date="2020-10" db="EMBL/GenBank/DDBJ databases">
        <authorList>
            <person name="Kikuchi T."/>
        </authorList>
    </citation>
    <scope>NUCLEOTIDE SEQUENCE</scope>
    <source>
        <strain evidence="15">NKZ352</strain>
    </source>
</reference>
<dbReference type="GO" id="GO:0005524">
    <property type="term" value="F:ATP binding"/>
    <property type="evidence" value="ECO:0007669"/>
    <property type="project" value="InterPro"/>
</dbReference>
<dbReference type="SUPFAM" id="SSF111321">
    <property type="entry name" value="AF1104-like"/>
    <property type="match status" value="1"/>
</dbReference>
<evidence type="ECO:0000256" key="5">
    <source>
        <dbReference type="ARBA" id="ARBA00022596"/>
    </source>
</evidence>
<keyword evidence="8" id="KW-0944">Nitration</keyword>
<dbReference type="GO" id="GO:0005829">
    <property type="term" value="C:cytosol"/>
    <property type="evidence" value="ECO:0007669"/>
    <property type="project" value="TreeGrafter"/>
</dbReference>
<evidence type="ECO:0000313" key="16">
    <source>
        <dbReference type="Proteomes" id="UP000835052"/>
    </source>
</evidence>
<comment type="function">
    <text evidence="12">Phosphatase which shows a preference for 4'-phosphopantetheine and its oxidatively damaged forms (sulfonate or S-sulfonate), providing strong indirect evidence that the phosphatase activity pre-empts damage in the coenzyme A (CoA) pathway. Hydrolyzing excess 4'-phosphopantetheine could constitute a directed overflow mechanism to prevent its oxidation to the S-sulfonate, sulfonate, or other forms. Hydrolyzing 4'-phosphopantetheine sulfonate or S-sulfonate would forestall their conversion to inactive forms of CoA and acyl carrier protein. May play a role in the physiological regulation of CoA intracellular levels.</text>
</comment>
<evidence type="ECO:0000256" key="9">
    <source>
        <dbReference type="ARBA" id="ARBA00023211"/>
    </source>
</evidence>
<comment type="catalytic activity">
    <reaction evidence="10">
        <text>(R)-4'-phospho-S-sulfopantetheine + H2O = (R)-S-sulfopantetheine + phosphate</text>
        <dbReference type="Rhea" id="RHEA:68340"/>
        <dbReference type="ChEBI" id="CHEBI:15377"/>
        <dbReference type="ChEBI" id="CHEBI:43474"/>
        <dbReference type="ChEBI" id="CHEBI:177302"/>
        <dbReference type="ChEBI" id="CHEBI:177303"/>
    </reaction>
    <physiologicalReaction direction="left-to-right" evidence="10">
        <dbReference type="Rhea" id="RHEA:68341"/>
    </physiologicalReaction>
</comment>
<evidence type="ECO:0000256" key="11">
    <source>
        <dbReference type="ARBA" id="ARBA00032948"/>
    </source>
</evidence>
<comment type="cofactor">
    <cofactor evidence="1">
        <name>Mn(2+)</name>
        <dbReference type="ChEBI" id="CHEBI:29035"/>
    </cofactor>
</comment>
<name>A0A8S1GUZ7_9PELO</name>
<keyword evidence="7" id="KW-0378">Hydrolase</keyword>
<keyword evidence="13" id="KW-0732">Signal</keyword>
<evidence type="ECO:0000256" key="1">
    <source>
        <dbReference type="ARBA" id="ARBA00001936"/>
    </source>
</evidence>
<dbReference type="Proteomes" id="UP000835052">
    <property type="component" value="Unassembled WGS sequence"/>
</dbReference>
<evidence type="ECO:0000256" key="3">
    <source>
        <dbReference type="ARBA" id="ARBA00011388"/>
    </source>
</evidence>
<evidence type="ECO:0000256" key="2">
    <source>
        <dbReference type="ARBA" id="ARBA00001967"/>
    </source>
</evidence>
<dbReference type="EMBL" id="CAJGYM010000006">
    <property type="protein sequence ID" value="CAD6187556.1"/>
    <property type="molecule type" value="Genomic_DNA"/>
</dbReference>
<feature type="signal peptide" evidence="13">
    <location>
        <begin position="1"/>
        <end position="22"/>
    </location>
</feature>
<dbReference type="Pfam" id="PF01937">
    <property type="entry name" value="ARMT1-like_dom"/>
    <property type="match status" value="1"/>
</dbReference>
<dbReference type="Gene3D" id="1.20.1700.10">
    <property type="entry name" value="AF1104-like"/>
    <property type="match status" value="1"/>
</dbReference>
<feature type="chain" id="PRO_5035863612" description="4'-phosphopantetheine phosphatase" evidence="13">
    <location>
        <begin position="23"/>
        <end position="373"/>
    </location>
</feature>
<dbReference type="InterPro" id="IPR002791">
    <property type="entry name" value="ARMT1-like_metal-bd"/>
</dbReference>